<dbReference type="InterPro" id="IPR016040">
    <property type="entry name" value="NAD(P)-bd_dom"/>
</dbReference>
<sequence>MRVLVAGSTGNLGRQIVRELKDRGHYVRALARNAARLEPVSDAVDDVFTADATDREALAGCCDGIDAVVSAIGLVGKKSKQTCWDVDYGANRNLLDEAVQAGVGKFVYSSVVRAPALEKLQLVRAKRAFEKDLRSSGMAFTILFPNGFFSDFDEYLGMARKGRVYVFGDGRFRINPIDVADVAAAAADALTTDADEVEIGGPDVLTHEQIAQEAFRALGATPRVTHVPAVLIKSGLAMMRRLTPLRVHGVIEFPLTVLTNDVLSPITGRRHLADYYQRAATSSHASDKAIPPGRPAV</sequence>
<evidence type="ECO:0000313" key="4">
    <source>
        <dbReference type="EMBL" id="GAA4235357.1"/>
    </source>
</evidence>
<proteinExistence type="predicted"/>
<evidence type="ECO:0000256" key="1">
    <source>
        <dbReference type="ARBA" id="ARBA00022531"/>
    </source>
</evidence>
<evidence type="ECO:0000259" key="3">
    <source>
        <dbReference type="Pfam" id="PF13460"/>
    </source>
</evidence>
<dbReference type="Proteomes" id="UP001501710">
    <property type="component" value="Unassembled WGS sequence"/>
</dbReference>
<keyword evidence="1" id="KW-0602">Photosynthesis</keyword>
<accession>A0ABP8C856</accession>
<evidence type="ECO:0000313" key="5">
    <source>
        <dbReference type="Proteomes" id="UP001501710"/>
    </source>
</evidence>
<dbReference type="Gene3D" id="3.40.50.720">
    <property type="entry name" value="NAD(P)-binding Rossmann-like Domain"/>
    <property type="match status" value="1"/>
</dbReference>
<dbReference type="InterPro" id="IPR044256">
    <property type="entry name" value="HCF244-like"/>
</dbReference>
<dbReference type="SUPFAM" id="SSF51735">
    <property type="entry name" value="NAD(P)-binding Rossmann-fold domains"/>
    <property type="match status" value="1"/>
</dbReference>
<dbReference type="PANTHER" id="PTHR47128:SF2">
    <property type="entry name" value="PROTEIN HIGH CHLOROPHYLL FLUORESCENCE PHENOTYPE 244, CHLOROPLASTIC"/>
    <property type="match status" value="1"/>
</dbReference>
<feature type="domain" description="NAD(P)-binding" evidence="3">
    <location>
        <begin position="7"/>
        <end position="191"/>
    </location>
</feature>
<keyword evidence="5" id="KW-1185">Reference proteome</keyword>
<keyword evidence="2" id="KW-0604">Photosystem II</keyword>
<comment type="caution">
    <text evidence="4">The sequence shown here is derived from an EMBL/GenBank/DDBJ whole genome shotgun (WGS) entry which is preliminary data.</text>
</comment>
<protein>
    <submittedName>
        <fullName evidence="4">SDR family oxidoreductase</fullName>
    </submittedName>
</protein>
<dbReference type="InterPro" id="IPR036291">
    <property type="entry name" value="NAD(P)-bd_dom_sf"/>
</dbReference>
<dbReference type="EMBL" id="BAABAS010000012">
    <property type="protein sequence ID" value="GAA4235357.1"/>
    <property type="molecule type" value="Genomic_DNA"/>
</dbReference>
<dbReference type="PANTHER" id="PTHR47128">
    <property type="match status" value="1"/>
</dbReference>
<reference evidence="5" key="1">
    <citation type="journal article" date="2019" name="Int. J. Syst. Evol. Microbiol.">
        <title>The Global Catalogue of Microorganisms (GCM) 10K type strain sequencing project: providing services to taxonomists for standard genome sequencing and annotation.</title>
        <authorList>
            <consortium name="The Broad Institute Genomics Platform"/>
            <consortium name="The Broad Institute Genome Sequencing Center for Infectious Disease"/>
            <person name="Wu L."/>
            <person name="Ma J."/>
        </authorList>
    </citation>
    <scope>NUCLEOTIDE SEQUENCE [LARGE SCALE GENOMIC DNA]</scope>
    <source>
        <strain evidence="5">JCM 17440</strain>
    </source>
</reference>
<dbReference type="CDD" id="cd05243">
    <property type="entry name" value="SDR_a5"/>
    <property type="match status" value="1"/>
</dbReference>
<name>A0ABP8C856_9ACTN</name>
<gene>
    <name evidence="4" type="ORF">GCM10022254_42460</name>
</gene>
<dbReference type="RefSeq" id="WP_344899244.1">
    <property type="nucleotide sequence ID" value="NZ_BAABAS010000012.1"/>
</dbReference>
<evidence type="ECO:0000256" key="2">
    <source>
        <dbReference type="ARBA" id="ARBA00023276"/>
    </source>
</evidence>
<dbReference type="Pfam" id="PF13460">
    <property type="entry name" value="NAD_binding_10"/>
    <property type="match status" value="1"/>
</dbReference>
<organism evidence="4 5">
    <name type="scientific">Actinomadura meridiana</name>
    <dbReference type="NCBI Taxonomy" id="559626"/>
    <lineage>
        <taxon>Bacteria</taxon>
        <taxon>Bacillati</taxon>
        <taxon>Actinomycetota</taxon>
        <taxon>Actinomycetes</taxon>
        <taxon>Streptosporangiales</taxon>
        <taxon>Thermomonosporaceae</taxon>
        <taxon>Actinomadura</taxon>
    </lineage>
</organism>